<dbReference type="InterPro" id="IPR042099">
    <property type="entry name" value="ANL_N_sf"/>
</dbReference>
<gene>
    <name evidence="3" type="ORF">UFOPK3339_00415</name>
</gene>
<organism evidence="3">
    <name type="scientific">freshwater metagenome</name>
    <dbReference type="NCBI Taxonomy" id="449393"/>
    <lineage>
        <taxon>unclassified sequences</taxon>
        <taxon>metagenomes</taxon>
        <taxon>ecological metagenomes</taxon>
    </lineage>
</organism>
<evidence type="ECO:0000259" key="2">
    <source>
        <dbReference type="Pfam" id="PF13193"/>
    </source>
</evidence>
<dbReference type="InterPro" id="IPR045851">
    <property type="entry name" value="AMP-bd_C_sf"/>
</dbReference>
<protein>
    <submittedName>
        <fullName evidence="3">Unannotated protein</fullName>
    </submittedName>
</protein>
<evidence type="ECO:0000313" key="3">
    <source>
        <dbReference type="EMBL" id="CAB4861121.1"/>
    </source>
</evidence>
<proteinExistence type="predicted"/>
<feature type="domain" description="AMP-binding enzyme C-terminal" evidence="2">
    <location>
        <begin position="320"/>
        <end position="391"/>
    </location>
</feature>
<dbReference type="PROSITE" id="PS00455">
    <property type="entry name" value="AMP_BINDING"/>
    <property type="match status" value="1"/>
</dbReference>
<dbReference type="EMBL" id="CAFBLF010000043">
    <property type="protein sequence ID" value="CAB4861121.1"/>
    <property type="molecule type" value="Genomic_DNA"/>
</dbReference>
<dbReference type="InterPro" id="IPR020845">
    <property type="entry name" value="AMP-binding_CS"/>
</dbReference>
<dbReference type="GO" id="GO:0030729">
    <property type="term" value="F:acetoacetate-CoA ligase activity"/>
    <property type="evidence" value="ECO:0007669"/>
    <property type="project" value="TreeGrafter"/>
</dbReference>
<accession>A0A6J7CTB7</accession>
<dbReference type="InterPro" id="IPR000873">
    <property type="entry name" value="AMP-dep_synth/lig_dom"/>
</dbReference>
<dbReference type="Gene3D" id="3.30.300.30">
    <property type="match status" value="1"/>
</dbReference>
<dbReference type="SUPFAM" id="SSF56801">
    <property type="entry name" value="Acetyl-CoA synthetase-like"/>
    <property type="match status" value="1"/>
</dbReference>
<dbReference type="PANTHER" id="PTHR42921:SF1">
    <property type="entry name" value="ACETOACETYL-COA SYNTHETASE"/>
    <property type="match status" value="1"/>
</dbReference>
<dbReference type="AlphaFoldDB" id="A0A6J7CTB7"/>
<dbReference type="Gene3D" id="3.40.50.12780">
    <property type="entry name" value="N-terminal domain of ligase-like"/>
    <property type="match status" value="1"/>
</dbReference>
<feature type="domain" description="AMP-dependent synthetase/ligase" evidence="1">
    <location>
        <begin position="36"/>
        <end position="252"/>
    </location>
</feature>
<reference evidence="3" key="1">
    <citation type="submission" date="2020-05" db="EMBL/GenBank/DDBJ databases">
        <authorList>
            <person name="Chiriac C."/>
            <person name="Salcher M."/>
            <person name="Ghai R."/>
            <person name="Kavagutti S V."/>
        </authorList>
    </citation>
    <scope>NUCLEOTIDE SEQUENCE</scope>
</reference>
<name>A0A6J7CTB7_9ZZZZ</name>
<dbReference type="InterPro" id="IPR025110">
    <property type="entry name" value="AMP-bd_C"/>
</dbReference>
<sequence length="432" mass="46743">MVSELPTLTTIVVIGASDAHTTWEEWLSPHHGSELLPTALPFNHPGFILFSSGTTGRPKCIVHSAAGVLLKVLSEQGYHLDVRPGDTMLYATTCGWMMWNWLLCGLGRGATIVLCDGSPGYPDISRLWAIAHEERLTFLGVSAALIDSWRRAAIEPRHNFDLSALRTIASTGSPLAATGYDWVADAVSADVTVASIAGGTDLCGCLVLGVDTEPVVRGEIQGPALGLDVTVFRSDGSEAAVSEEGELVCRTPFPSIPLMFWGDDDGSRRHRAYFGRFPGIWAHGDYARRTPSGGFEILGRLDATLNVNGVRIGTAEIYRVVLSIPGVLEALAIEQPDRDSARVVLFVIVDQPLNDEMEVLIRTTLRTQASPRHVPAIIVDVPELPRTRSGKMTELAVADIVTGRPERDTSSLANPECLQWFRAWTAASKPSL</sequence>
<evidence type="ECO:0000259" key="1">
    <source>
        <dbReference type="Pfam" id="PF00501"/>
    </source>
</evidence>
<dbReference type="PANTHER" id="PTHR42921">
    <property type="entry name" value="ACETOACETYL-COA SYNTHETASE"/>
    <property type="match status" value="1"/>
</dbReference>
<dbReference type="Pfam" id="PF00501">
    <property type="entry name" value="AMP-binding"/>
    <property type="match status" value="1"/>
</dbReference>
<dbReference type="Pfam" id="PF13193">
    <property type="entry name" value="AMP-binding_C"/>
    <property type="match status" value="1"/>
</dbReference>